<feature type="domain" description="Nudix hydrolase" evidence="8">
    <location>
        <begin position="35"/>
        <end position="127"/>
    </location>
</feature>
<proteinExistence type="inferred from homology"/>
<evidence type="ECO:0000256" key="1">
    <source>
        <dbReference type="ARBA" id="ARBA00001946"/>
    </source>
</evidence>
<dbReference type="PROSITE" id="PS51462">
    <property type="entry name" value="NUDIX"/>
    <property type="match status" value="1"/>
</dbReference>
<dbReference type="InterPro" id="IPR015797">
    <property type="entry name" value="NUDIX_hydrolase-like_dom_sf"/>
</dbReference>
<accession>A0ABT2S820</accession>
<keyword evidence="6" id="KW-0460">Magnesium</keyword>
<comment type="cofactor">
    <cofactor evidence="1">
        <name>Mg(2+)</name>
        <dbReference type="ChEBI" id="CHEBI:18420"/>
    </cofactor>
</comment>
<organism evidence="9 10">
    <name type="scientific">Dorea ammoniilytica</name>
    <dbReference type="NCBI Taxonomy" id="2981788"/>
    <lineage>
        <taxon>Bacteria</taxon>
        <taxon>Bacillati</taxon>
        <taxon>Bacillota</taxon>
        <taxon>Clostridia</taxon>
        <taxon>Lachnospirales</taxon>
        <taxon>Lachnospiraceae</taxon>
        <taxon>Dorea</taxon>
    </lineage>
</organism>
<comment type="caution">
    <text evidence="9">The sequence shown here is derived from an EMBL/GenBank/DDBJ whole genome shotgun (WGS) entry which is preliminary data.</text>
</comment>
<evidence type="ECO:0000256" key="3">
    <source>
        <dbReference type="ARBA" id="ARBA00009595"/>
    </source>
</evidence>
<protein>
    <submittedName>
        <fullName evidence="9">NUDIX domain-containing protein</fullName>
    </submittedName>
</protein>
<dbReference type="PANTHER" id="PTHR42904">
    <property type="entry name" value="NUDIX HYDROLASE, NUDC SUBFAMILY"/>
    <property type="match status" value="1"/>
</dbReference>
<comment type="similarity">
    <text evidence="3">Belongs to the Nudix hydrolase family. NudC subfamily.</text>
</comment>
<evidence type="ECO:0000313" key="9">
    <source>
        <dbReference type="EMBL" id="MCU6700739.1"/>
    </source>
</evidence>
<name>A0ABT2S820_9FIRM</name>
<dbReference type="Gene3D" id="3.90.79.10">
    <property type="entry name" value="Nucleoside Triphosphate Pyrophosphohydrolase"/>
    <property type="match status" value="1"/>
</dbReference>
<dbReference type="Proteomes" id="UP001207605">
    <property type="component" value="Unassembled WGS sequence"/>
</dbReference>
<comment type="catalytic activity">
    <reaction evidence="7">
        <text>a 5'-end NAD(+)-phospho-ribonucleoside in mRNA + H2O = a 5'-end phospho-adenosine-phospho-ribonucleoside in mRNA + beta-nicotinamide D-ribonucleotide + 2 H(+)</text>
        <dbReference type="Rhea" id="RHEA:60876"/>
        <dbReference type="Rhea" id="RHEA-COMP:15698"/>
        <dbReference type="Rhea" id="RHEA-COMP:15719"/>
        <dbReference type="ChEBI" id="CHEBI:14649"/>
        <dbReference type="ChEBI" id="CHEBI:15377"/>
        <dbReference type="ChEBI" id="CHEBI:15378"/>
        <dbReference type="ChEBI" id="CHEBI:144029"/>
        <dbReference type="ChEBI" id="CHEBI:144051"/>
    </reaction>
    <physiologicalReaction direction="left-to-right" evidence="7">
        <dbReference type="Rhea" id="RHEA:60877"/>
    </physiologicalReaction>
</comment>
<evidence type="ECO:0000256" key="7">
    <source>
        <dbReference type="ARBA" id="ARBA00023679"/>
    </source>
</evidence>
<evidence type="ECO:0000256" key="6">
    <source>
        <dbReference type="ARBA" id="ARBA00022842"/>
    </source>
</evidence>
<dbReference type="RefSeq" id="WP_262582089.1">
    <property type="nucleotide sequence ID" value="NZ_JAOQJV010000017.1"/>
</dbReference>
<sequence length="127" mass="14407">MSYCPECGTQLIRRHLENEGEIPYCEACKAFRFPTFNTAISTIVYAPGGKKLLLIKQYGKDRNILVAGYVNKGEFAEHALRREVREEIGLNVVSCCFNHSEYYDIVNIGLHFILKNVRPYAAPCSEA</sequence>
<comment type="cofactor">
    <cofactor evidence="2">
        <name>Zn(2+)</name>
        <dbReference type="ChEBI" id="CHEBI:29105"/>
    </cofactor>
</comment>
<dbReference type="PANTHER" id="PTHR42904:SF6">
    <property type="entry name" value="NAD-CAPPED RNA HYDROLASE NUDT12"/>
    <property type="match status" value="1"/>
</dbReference>
<keyword evidence="4" id="KW-0479">Metal-binding</keyword>
<evidence type="ECO:0000256" key="5">
    <source>
        <dbReference type="ARBA" id="ARBA00022801"/>
    </source>
</evidence>
<dbReference type="Pfam" id="PF00293">
    <property type="entry name" value="NUDIX"/>
    <property type="match status" value="1"/>
</dbReference>
<evidence type="ECO:0000313" key="10">
    <source>
        <dbReference type="Proteomes" id="UP001207605"/>
    </source>
</evidence>
<dbReference type="SUPFAM" id="SSF55811">
    <property type="entry name" value="Nudix"/>
    <property type="match status" value="1"/>
</dbReference>
<dbReference type="EMBL" id="JAOQJV010000017">
    <property type="protein sequence ID" value="MCU6700739.1"/>
    <property type="molecule type" value="Genomic_DNA"/>
</dbReference>
<reference evidence="9 10" key="1">
    <citation type="journal article" date="2021" name="ISME Commun">
        <title>Automated analysis of genomic sequences facilitates high-throughput and comprehensive description of bacteria.</title>
        <authorList>
            <person name="Hitch T.C.A."/>
        </authorList>
    </citation>
    <scope>NUCLEOTIDE SEQUENCE [LARGE SCALE GENOMIC DNA]</scope>
    <source>
        <strain evidence="9 10">Sanger_02</strain>
    </source>
</reference>
<keyword evidence="5" id="KW-0378">Hydrolase</keyword>
<dbReference type="InterPro" id="IPR020084">
    <property type="entry name" value="NUDIX_hydrolase_CS"/>
</dbReference>
<dbReference type="InterPro" id="IPR000086">
    <property type="entry name" value="NUDIX_hydrolase_dom"/>
</dbReference>
<evidence type="ECO:0000256" key="4">
    <source>
        <dbReference type="ARBA" id="ARBA00022723"/>
    </source>
</evidence>
<evidence type="ECO:0000256" key="2">
    <source>
        <dbReference type="ARBA" id="ARBA00001947"/>
    </source>
</evidence>
<dbReference type="PROSITE" id="PS00893">
    <property type="entry name" value="NUDIX_BOX"/>
    <property type="match status" value="1"/>
</dbReference>
<keyword evidence="10" id="KW-1185">Reference proteome</keyword>
<gene>
    <name evidence="9" type="ORF">OCV65_10910</name>
</gene>
<evidence type="ECO:0000259" key="8">
    <source>
        <dbReference type="PROSITE" id="PS51462"/>
    </source>
</evidence>
<dbReference type="InterPro" id="IPR050241">
    <property type="entry name" value="NAD-cap_RNA_hydrolase_NudC"/>
</dbReference>